<name>A0A5R9Q6I8_9GAMM</name>
<accession>A0A5R9Q6I8</accession>
<dbReference type="OrthoDB" id="6304016at2"/>
<evidence type="ECO:0000313" key="2">
    <source>
        <dbReference type="Proteomes" id="UP000309186"/>
    </source>
</evidence>
<reference evidence="1 2" key="1">
    <citation type="submission" date="2018-01" db="EMBL/GenBank/DDBJ databases">
        <title>Co-occurrence of chitin degradation, pigmentation and bioactivity in marine Pseudoalteromonas.</title>
        <authorList>
            <person name="Paulsen S."/>
            <person name="Gram L."/>
            <person name="Machado H."/>
        </authorList>
    </citation>
    <scope>NUCLEOTIDE SEQUENCE [LARGE SCALE GENOMIC DNA]</scope>
    <source>
        <strain evidence="1 2">S3663</strain>
    </source>
</reference>
<dbReference type="EMBL" id="PPSW01000008">
    <property type="protein sequence ID" value="TLX47889.1"/>
    <property type="molecule type" value="Genomic_DNA"/>
</dbReference>
<gene>
    <name evidence="1" type="ORF">C1E24_06530</name>
</gene>
<comment type="caution">
    <text evidence="1">The sequence shown here is derived from an EMBL/GenBank/DDBJ whole genome shotgun (WGS) entry which is preliminary data.</text>
</comment>
<sequence length="69" mass="7886">MIGFHTALSIFDLEPLDLQIDALSDSQSILAEPRILRWFGYKNNSNKKGFKSEAFFDVKPNIIQLLNCL</sequence>
<dbReference type="AlphaFoldDB" id="A0A5R9Q6I8"/>
<protein>
    <submittedName>
        <fullName evidence="1">Uncharacterized protein</fullName>
    </submittedName>
</protein>
<evidence type="ECO:0000313" key="1">
    <source>
        <dbReference type="EMBL" id="TLX47889.1"/>
    </source>
</evidence>
<proteinExistence type="predicted"/>
<organism evidence="1 2">
    <name type="scientific">Pseudoalteromonas phenolica</name>
    <dbReference type="NCBI Taxonomy" id="161398"/>
    <lineage>
        <taxon>Bacteria</taxon>
        <taxon>Pseudomonadati</taxon>
        <taxon>Pseudomonadota</taxon>
        <taxon>Gammaproteobacteria</taxon>
        <taxon>Alteromonadales</taxon>
        <taxon>Pseudoalteromonadaceae</taxon>
        <taxon>Pseudoalteromonas</taxon>
    </lineage>
</organism>
<dbReference type="Proteomes" id="UP000309186">
    <property type="component" value="Unassembled WGS sequence"/>
</dbReference>